<dbReference type="EMBL" id="JAAKZW010000005">
    <property type="protein sequence ID" value="NGO74690.1"/>
    <property type="molecule type" value="Genomic_DNA"/>
</dbReference>
<protein>
    <submittedName>
        <fullName evidence="6">Winged helix-turn-helix transcriptional regulator</fullName>
    </submittedName>
</protein>
<dbReference type="Gene3D" id="1.10.10.10">
    <property type="entry name" value="Winged helix-like DNA-binding domain superfamily/Winged helix DNA-binding domain"/>
    <property type="match status" value="1"/>
</dbReference>
<dbReference type="PROSITE" id="PS50987">
    <property type="entry name" value="HTH_ARSR_2"/>
    <property type="match status" value="1"/>
</dbReference>
<dbReference type="SMART" id="SM00418">
    <property type="entry name" value="HTH_ARSR"/>
    <property type="match status" value="1"/>
</dbReference>
<organism evidence="6 7">
    <name type="scientific">Streptomyces mesophilus</name>
    <dbReference type="NCBI Taxonomy" id="1775132"/>
    <lineage>
        <taxon>Bacteria</taxon>
        <taxon>Bacillati</taxon>
        <taxon>Actinomycetota</taxon>
        <taxon>Actinomycetes</taxon>
        <taxon>Kitasatosporales</taxon>
        <taxon>Streptomycetaceae</taxon>
        <taxon>Streptomyces</taxon>
    </lineage>
</organism>
<feature type="region of interest" description="Disordered" evidence="4">
    <location>
        <begin position="303"/>
        <end position="323"/>
    </location>
</feature>
<keyword evidence="3" id="KW-0804">Transcription</keyword>
<dbReference type="PANTHER" id="PTHR43132">
    <property type="entry name" value="ARSENICAL RESISTANCE OPERON REPRESSOR ARSR-RELATED"/>
    <property type="match status" value="1"/>
</dbReference>
<dbReference type="CDD" id="cd00090">
    <property type="entry name" value="HTH_ARSR"/>
    <property type="match status" value="1"/>
</dbReference>
<keyword evidence="1" id="KW-0805">Transcription regulation</keyword>
<dbReference type="RefSeq" id="WP_165330211.1">
    <property type="nucleotide sequence ID" value="NZ_JAAKZW010000005.1"/>
</dbReference>
<accession>A0A6G4XCV7</accession>
<evidence type="ECO:0000259" key="5">
    <source>
        <dbReference type="PROSITE" id="PS50987"/>
    </source>
</evidence>
<dbReference type="PANTHER" id="PTHR43132:SF8">
    <property type="entry name" value="HTH-TYPE TRANSCRIPTIONAL REGULATOR KMTR"/>
    <property type="match status" value="1"/>
</dbReference>
<dbReference type="PRINTS" id="PR00778">
    <property type="entry name" value="HTHARSR"/>
</dbReference>
<sequence>MAGTLRIHFSDRDFLHVQFAKSPDPIWEAILALHVLTSPEPRVPVRLRPWRRRARHRTGTDLRRTCRLLADLAPPDAPYWPDFLTPVESEDGLAAGLDALRATSAARLAGELRVAAHHRNLPAWTRRLAAGDRGLLGQVADAVRDFHTRLIIPDWSDVHSAVAAERALRLDALDGGLGALLASLPAFTWRDPVLSAPYPHDHVLRLRGRGLRLIPSYFCHTTPVAIVDPRLPPVVVYPLPHRESAPPPAPHLAPLLGANRARVLTALENTTTTGALAARLSMPDSSVSGHLKILREAGLVESSRSGQQVHHRLTGRGRALLGA</sequence>
<keyword evidence="2" id="KW-0238">DNA-binding</keyword>
<evidence type="ECO:0000313" key="7">
    <source>
        <dbReference type="Proteomes" id="UP000481109"/>
    </source>
</evidence>
<reference evidence="6 7" key="1">
    <citation type="submission" date="2020-02" db="EMBL/GenBank/DDBJ databases">
        <title>Whole-genome analyses of novel actinobacteria.</title>
        <authorList>
            <person name="Sahin N."/>
            <person name="Tokatli A."/>
        </authorList>
    </citation>
    <scope>NUCLEOTIDE SEQUENCE [LARGE SCALE GENOMIC DNA]</scope>
    <source>
        <strain evidence="6 7">YC504</strain>
    </source>
</reference>
<evidence type="ECO:0000256" key="4">
    <source>
        <dbReference type="SAM" id="MobiDB-lite"/>
    </source>
</evidence>
<dbReference type="Proteomes" id="UP000481109">
    <property type="component" value="Unassembled WGS sequence"/>
</dbReference>
<dbReference type="AlphaFoldDB" id="A0A6G4XCV7"/>
<feature type="domain" description="HTH arsR-type" evidence="5">
    <location>
        <begin position="240"/>
        <end position="323"/>
    </location>
</feature>
<gene>
    <name evidence="6" type="ORF">G6045_03160</name>
</gene>
<dbReference type="InterPro" id="IPR051011">
    <property type="entry name" value="Metal_resp_trans_reg"/>
</dbReference>
<dbReference type="InterPro" id="IPR011991">
    <property type="entry name" value="ArsR-like_HTH"/>
</dbReference>
<name>A0A6G4XCV7_9ACTN</name>
<evidence type="ECO:0000313" key="6">
    <source>
        <dbReference type="EMBL" id="NGO74690.1"/>
    </source>
</evidence>
<evidence type="ECO:0000256" key="1">
    <source>
        <dbReference type="ARBA" id="ARBA00023015"/>
    </source>
</evidence>
<dbReference type="InterPro" id="IPR001845">
    <property type="entry name" value="HTH_ArsR_DNA-bd_dom"/>
</dbReference>
<dbReference type="GO" id="GO:0003700">
    <property type="term" value="F:DNA-binding transcription factor activity"/>
    <property type="evidence" value="ECO:0007669"/>
    <property type="project" value="InterPro"/>
</dbReference>
<keyword evidence="7" id="KW-1185">Reference proteome</keyword>
<evidence type="ECO:0000256" key="2">
    <source>
        <dbReference type="ARBA" id="ARBA00023125"/>
    </source>
</evidence>
<dbReference type="InterPro" id="IPR036390">
    <property type="entry name" value="WH_DNA-bd_sf"/>
</dbReference>
<proteinExistence type="predicted"/>
<comment type="caution">
    <text evidence="6">The sequence shown here is derived from an EMBL/GenBank/DDBJ whole genome shotgun (WGS) entry which is preliminary data.</text>
</comment>
<dbReference type="GO" id="GO:0003677">
    <property type="term" value="F:DNA binding"/>
    <property type="evidence" value="ECO:0007669"/>
    <property type="project" value="UniProtKB-KW"/>
</dbReference>
<dbReference type="Pfam" id="PF12840">
    <property type="entry name" value="HTH_20"/>
    <property type="match status" value="1"/>
</dbReference>
<dbReference type="SUPFAM" id="SSF46785">
    <property type="entry name" value="Winged helix' DNA-binding domain"/>
    <property type="match status" value="1"/>
</dbReference>
<dbReference type="InterPro" id="IPR036388">
    <property type="entry name" value="WH-like_DNA-bd_sf"/>
</dbReference>
<evidence type="ECO:0000256" key="3">
    <source>
        <dbReference type="ARBA" id="ARBA00023163"/>
    </source>
</evidence>